<feature type="non-terminal residue" evidence="23">
    <location>
        <position position="1"/>
    </location>
</feature>
<keyword evidence="10" id="KW-0805">Transcription regulation</keyword>
<dbReference type="CDD" id="cd02440">
    <property type="entry name" value="AdoMet_MTases"/>
    <property type="match status" value="1"/>
</dbReference>
<dbReference type="Proteomes" id="UP001445076">
    <property type="component" value="Unassembled WGS sequence"/>
</dbReference>
<dbReference type="Gene3D" id="3.40.50.150">
    <property type="entry name" value="Vaccinia Virus protein VP39"/>
    <property type="match status" value="1"/>
</dbReference>
<evidence type="ECO:0000256" key="13">
    <source>
        <dbReference type="ARBA" id="ARBA00025783"/>
    </source>
</evidence>
<comment type="caution">
    <text evidence="23">The sequence shown here is derived from an EMBL/GenBank/DDBJ whole genome shotgun (WGS) entry which is preliminary data.</text>
</comment>
<organism evidence="23 24">
    <name type="scientific">Cherax quadricarinatus</name>
    <name type="common">Australian red claw crayfish</name>
    <dbReference type="NCBI Taxonomy" id="27406"/>
    <lineage>
        <taxon>Eukaryota</taxon>
        <taxon>Metazoa</taxon>
        <taxon>Ecdysozoa</taxon>
        <taxon>Arthropoda</taxon>
        <taxon>Crustacea</taxon>
        <taxon>Multicrustacea</taxon>
        <taxon>Malacostraca</taxon>
        <taxon>Eumalacostraca</taxon>
        <taxon>Eucarida</taxon>
        <taxon>Decapoda</taxon>
        <taxon>Pleocyemata</taxon>
        <taxon>Astacidea</taxon>
        <taxon>Parastacoidea</taxon>
        <taxon>Parastacidae</taxon>
        <taxon>Cherax</taxon>
    </lineage>
</organism>
<evidence type="ECO:0000256" key="1">
    <source>
        <dbReference type="ARBA" id="ARBA00004408"/>
    </source>
</evidence>
<comment type="catalytic activity">
    <reaction evidence="16">
        <text>a 5'-end (N(2),N(7)-dimethyl 5'-triphosphoguanosine)-ribonucleoside in snRNA + S-adenosyl-L-methionine = a 5'-end (N(2),N(2),N(7)-trimethyl 5'-triphosphoguanosine)-ribonucleoside in snRNA + S-adenosyl-L-homocysteine + H(+)</text>
        <dbReference type="Rhea" id="RHEA:78479"/>
        <dbReference type="Rhea" id="RHEA-COMP:19087"/>
        <dbReference type="Rhea" id="RHEA-COMP:19089"/>
        <dbReference type="ChEBI" id="CHEBI:15378"/>
        <dbReference type="ChEBI" id="CHEBI:57856"/>
        <dbReference type="ChEBI" id="CHEBI:59789"/>
        <dbReference type="ChEBI" id="CHEBI:167623"/>
        <dbReference type="ChEBI" id="CHEBI:172880"/>
    </reaction>
    <physiologicalReaction direction="left-to-right" evidence="16">
        <dbReference type="Rhea" id="RHEA:78480"/>
    </physiologicalReaction>
</comment>
<evidence type="ECO:0000313" key="23">
    <source>
        <dbReference type="EMBL" id="KAK8749909.1"/>
    </source>
</evidence>
<keyword evidence="12" id="KW-0539">Nucleus</keyword>
<evidence type="ECO:0000256" key="12">
    <source>
        <dbReference type="ARBA" id="ARBA00023242"/>
    </source>
</evidence>
<evidence type="ECO:0000256" key="8">
    <source>
        <dbReference type="ARBA" id="ARBA00022679"/>
    </source>
</evidence>
<evidence type="ECO:0000256" key="7">
    <source>
        <dbReference type="ARBA" id="ARBA00022603"/>
    </source>
</evidence>
<keyword evidence="11" id="KW-0804">Transcription</keyword>
<evidence type="ECO:0000313" key="24">
    <source>
        <dbReference type="Proteomes" id="UP001445076"/>
    </source>
</evidence>
<evidence type="ECO:0000256" key="17">
    <source>
        <dbReference type="ARBA" id="ARBA00049075"/>
    </source>
</evidence>
<keyword evidence="8" id="KW-0808">Transferase</keyword>
<evidence type="ECO:0000256" key="14">
    <source>
        <dbReference type="ARBA" id="ARBA00047418"/>
    </source>
</evidence>
<dbReference type="PANTHER" id="PTHR14741">
    <property type="entry name" value="S-ADENOSYLMETHIONINE-DEPENDENT METHYLTRANSFERASE RELATED"/>
    <property type="match status" value="1"/>
</dbReference>
<evidence type="ECO:0000256" key="6">
    <source>
        <dbReference type="ARBA" id="ARBA00022553"/>
    </source>
</evidence>
<evidence type="ECO:0000256" key="15">
    <source>
        <dbReference type="ARBA" id="ARBA00048740"/>
    </source>
</evidence>
<dbReference type="GO" id="GO:0015030">
    <property type="term" value="C:Cajal body"/>
    <property type="evidence" value="ECO:0007669"/>
    <property type="project" value="UniProtKB-SubCell"/>
</dbReference>
<evidence type="ECO:0000256" key="16">
    <source>
        <dbReference type="ARBA" id="ARBA00048763"/>
    </source>
</evidence>
<dbReference type="InterPro" id="IPR029063">
    <property type="entry name" value="SAM-dependent_MTases_sf"/>
</dbReference>
<comment type="function">
    <text evidence="19">Catalyzes the 2 serial methylation steps for the conversion of the 7-monomethylguanosine (m(7)G) caps of snRNAs and snoRNAs to a 2,2,7-trimethylguanosine (m(2,2,7)G) cap structure. The enzyme is specific for guanine, and N7 methylation must precede N2 methylation. Hypermethylation of the m7G cap of U snRNAs leads to their concentration in nuclear foci, their colocalization with coilin and the formation of canonical Cajal bodies (CBs). Plays a role in transcriptional regulation.</text>
</comment>
<proteinExistence type="inferred from homology"/>
<keyword evidence="6" id="KW-0597">Phosphoprotein</keyword>
<evidence type="ECO:0000256" key="19">
    <source>
        <dbReference type="ARBA" id="ARBA00057179"/>
    </source>
</evidence>
<dbReference type="GO" id="GO:0071164">
    <property type="term" value="F:RNA cap trimethylguanosine synthase activity"/>
    <property type="evidence" value="ECO:0007669"/>
    <property type="project" value="TreeGrafter"/>
</dbReference>
<evidence type="ECO:0000256" key="4">
    <source>
        <dbReference type="ARBA" id="ARBA00018517"/>
    </source>
</evidence>
<protein>
    <recommendedName>
        <fullName evidence="4">Trimethylguanosine synthase</fullName>
    </recommendedName>
    <alternativeName>
        <fullName evidence="18">Cap-specific guanine-N(2) methyltransferase</fullName>
    </alternativeName>
    <alternativeName>
        <fullName evidence="21">Nuclear receptor coactivator 6-interacting protein</fullName>
    </alternativeName>
    <alternativeName>
        <fullName evidence="22">PRIP-interacting protein with methyltransferase motif</fullName>
    </alternativeName>
</protein>
<evidence type="ECO:0000256" key="10">
    <source>
        <dbReference type="ARBA" id="ARBA00023015"/>
    </source>
</evidence>
<dbReference type="AlphaFoldDB" id="A0AAW0YI20"/>
<evidence type="ECO:0000256" key="5">
    <source>
        <dbReference type="ARBA" id="ARBA00022490"/>
    </source>
</evidence>
<dbReference type="GO" id="GO:0005730">
    <property type="term" value="C:nucleolus"/>
    <property type="evidence" value="ECO:0007669"/>
    <property type="project" value="UniProtKB-SubCell"/>
</dbReference>
<dbReference type="InterPro" id="IPR019012">
    <property type="entry name" value="RNA_cap_Gua-N2-MeTrfase"/>
</dbReference>
<dbReference type="FunFam" id="3.40.50.150:FF:000066">
    <property type="entry name" value="Trimethylguanosine synthase 1"/>
    <property type="match status" value="1"/>
</dbReference>
<comment type="catalytic activity">
    <reaction evidence="17">
        <text>a 5'-end (N(7)-methyl 5'-triphosphoguanosine)-ribonucleoside in snRNA + S-adenosyl-L-methionine = a 5'-end (N(2),N(7)-dimethyl 5'-triphosphoguanosine)-ribonucleoside in snRNA + S-adenosyl-L-homocysteine + H(+)</text>
        <dbReference type="Rhea" id="RHEA:78471"/>
        <dbReference type="Rhea" id="RHEA-COMP:19085"/>
        <dbReference type="Rhea" id="RHEA-COMP:19087"/>
        <dbReference type="ChEBI" id="CHEBI:15378"/>
        <dbReference type="ChEBI" id="CHEBI:57856"/>
        <dbReference type="ChEBI" id="CHEBI:59789"/>
        <dbReference type="ChEBI" id="CHEBI:156461"/>
        <dbReference type="ChEBI" id="CHEBI:172880"/>
    </reaction>
    <physiologicalReaction direction="left-to-right" evidence="17">
        <dbReference type="Rhea" id="RHEA:78472"/>
    </physiologicalReaction>
</comment>
<evidence type="ECO:0000256" key="2">
    <source>
        <dbReference type="ARBA" id="ARBA00004496"/>
    </source>
</evidence>
<gene>
    <name evidence="23" type="ORF">OTU49_015126</name>
</gene>
<comment type="catalytic activity">
    <reaction evidence="14">
        <text>a 5'-end (N(2),N(7)-dimethyl 5'-triphosphoguanosine)-ribonucleoside in snoRNA + S-adenosyl-L-methionine = a 5'-end (N(2),N(2),N(7)-trimethyl 5'-triphosphoguanosine)-ribonucleoside in snoRNA + S-adenosyl-L-homocysteine + H(+)</text>
        <dbReference type="Rhea" id="RHEA:78507"/>
        <dbReference type="Rhea" id="RHEA-COMP:19088"/>
        <dbReference type="Rhea" id="RHEA-COMP:19090"/>
        <dbReference type="ChEBI" id="CHEBI:15378"/>
        <dbReference type="ChEBI" id="CHEBI:57856"/>
        <dbReference type="ChEBI" id="CHEBI:59789"/>
        <dbReference type="ChEBI" id="CHEBI:167623"/>
        <dbReference type="ChEBI" id="CHEBI:172880"/>
    </reaction>
    <physiologicalReaction direction="left-to-right" evidence="14">
        <dbReference type="Rhea" id="RHEA:78508"/>
    </physiologicalReaction>
</comment>
<comment type="subcellular location">
    <subcellularLocation>
        <location evidence="2">Cytoplasm</location>
    </subcellularLocation>
    <subcellularLocation>
        <location evidence="1">Nucleus</location>
        <location evidence="1">Cajal body</location>
    </subcellularLocation>
    <subcellularLocation>
        <location evidence="3">Nucleus</location>
        <location evidence="3">Nucleolus</location>
    </subcellularLocation>
</comment>
<dbReference type="EMBL" id="JARKIK010000008">
    <property type="protein sequence ID" value="KAK8749909.1"/>
    <property type="molecule type" value="Genomic_DNA"/>
</dbReference>
<name>A0AAW0YI20_CHEQU</name>
<reference evidence="23 24" key="1">
    <citation type="journal article" date="2024" name="BMC Genomics">
        <title>Genome assembly of redclaw crayfish (Cherax quadricarinatus) provides insights into its immune adaptation and hypoxia tolerance.</title>
        <authorList>
            <person name="Liu Z."/>
            <person name="Zheng J."/>
            <person name="Li H."/>
            <person name="Fang K."/>
            <person name="Wang S."/>
            <person name="He J."/>
            <person name="Zhou D."/>
            <person name="Weng S."/>
            <person name="Chi M."/>
            <person name="Gu Z."/>
            <person name="He J."/>
            <person name="Li F."/>
            <person name="Wang M."/>
        </authorList>
    </citation>
    <scope>NUCLEOTIDE SEQUENCE [LARGE SCALE GENOMIC DNA]</scope>
    <source>
        <strain evidence="23">ZL_2023a</strain>
    </source>
</reference>
<evidence type="ECO:0000256" key="21">
    <source>
        <dbReference type="ARBA" id="ARBA00079339"/>
    </source>
</evidence>
<evidence type="ECO:0000256" key="9">
    <source>
        <dbReference type="ARBA" id="ARBA00022691"/>
    </source>
</evidence>
<dbReference type="GO" id="GO:0005737">
    <property type="term" value="C:cytoplasm"/>
    <property type="evidence" value="ECO:0007669"/>
    <property type="project" value="UniProtKB-SubCell"/>
</dbReference>
<keyword evidence="7" id="KW-0489">Methyltransferase</keyword>
<accession>A0AAW0YI20</accession>
<keyword evidence="5" id="KW-0963">Cytoplasm</keyword>
<evidence type="ECO:0000256" key="18">
    <source>
        <dbReference type="ARBA" id="ARBA00049790"/>
    </source>
</evidence>
<evidence type="ECO:0000256" key="11">
    <source>
        <dbReference type="ARBA" id="ARBA00023163"/>
    </source>
</evidence>
<keyword evidence="24" id="KW-1185">Reference proteome</keyword>
<comment type="subunit">
    <text evidence="20">May form homooligomers. Interacts with CREBBP/CBP, EED/WAIT1, EP300/P300, NCOA6/PRIP, PPARBP/PBP and SMN.</text>
</comment>
<dbReference type="SUPFAM" id="SSF53335">
    <property type="entry name" value="S-adenosyl-L-methionine-dependent methyltransferases"/>
    <property type="match status" value="1"/>
</dbReference>
<evidence type="ECO:0000256" key="3">
    <source>
        <dbReference type="ARBA" id="ARBA00004604"/>
    </source>
</evidence>
<dbReference type="Pfam" id="PF09445">
    <property type="entry name" value="Methyltransf_15"/>
    <property type="match status" value="1"/>
</dbReference>
<sequence length="847" mass="96042">SPGQSVANKNIKKEVLDSLYEKHSEKRYWVHLRNFLYTYNFDIDADGVNDFFLQNAGIHFDRSRILNTNEQELANTVADKSRTIDNFADQVETEYNIKISLQESTGELDYIKTEEQNEGHILNNENQIQTNETNELEDINDDDMKKHYHRTSYVENNSEMCLNAAQFENNSNKLVSSEPTQGEDTNVNCKYLNVSETNQSDDPTQDDGSAIKSLVSEQLDQKKTDADFFTEKQSEDEAMTQVRLDINETKEEQTVFENSTFSVAPSGVKHITKKKKKKQQQGLSRHTAGLGWALKYIQYQDDEIRQNGDDNQSLEGPSMFSEDFQENVNFEASEDISINNELLDENRGCSSNEVDMTQFEEEGSIDENLNSSEGGSGCAIINFPEKNDHVSSAESPEDVGDKDQTKTGLTSSKIIAGVGRFVATSVLHILDTIFPAFPVSGEIFKLPFQVLWPLLSSTVLSRESQEQSPLYNTVETLEEKRRNHSDKKQRKLYKWLRSLSYFPPSSTLNPVEGVVLSTFHIQPEDREDRRVYYSVEKTVADDGTSMLNLRALNLLENIQMEDSFQALSTHGDDNHEEWTRTHITFDEEGNFESSASVKGYLKTQEAANHNPETTERSAWREMTAEHQLVNYGVTDESPPPDVPQEVHKYWAQRHRLFIKYDEGIKLDQESWYSVTPELIAAHHANRCRCDVVVDAFCGAGGNAIQLAMTCNYVIAIDIDPVKIALARHNAAVYGVADRIEFIIGDFFQLVPRLKADVIYLSPPWGGIEYFRDGTYDVRNLGGVFNCEELLATARTITTDIALYLPRTSNLYQIIELAGIGGTVDIELNHMGRKKKALTAYFGDLAYY</sequence>
<evidence type="ECO:0000256" key="20">
    <source>
        <dbReference type="ARBA" id="ARBA00064494"/>
    </source>
</evidence>
<comment type="catalytic activity">
    <reaction evidence="15">
        <text>a 5'-end (N(7)-methyl 5'-triphosphoguanosine)-ribonucleoside in snoRNA + S-adenosyl-L-methionine = a 5'-end (N(2),N(7)-dimethyl 5'-triphosphoguanosine)-ribonucleoside in snoRNA + S-adenosyl-L-homocysteine + H(+)</text>
        <dbReference type="Rhea" id="RHEA:78475"/>
        <dbReference type="Rhea" id="RHEA-COMP:19086"/>
        <dbReference type="Rhea" id="RHEA-COMP:19088"/>
        <dbReference type="ChEBI" id="CHEBI:15378"/>
        <dbReference type="ChEBI" id="CHEBI:57856"/>
        <dbReference type="ChEBI" id="CHEBI:59789"/>
        <dbReference type="ChEBI" id="CHEBI:156461"/>
        <dbReference type="ChEBI" id="CHEBI:172880"/>
    </reaction>
    <physiologicalReaction direction="left-to-right" evidence="15">
        <dbReference type="Rhea" id="RHEA:78476"/>
    </physiologicalReaction>
</comment>
<keyword evidence="9" id="KW-0949">S-adenosyl-L-methionine</keyword>
<evidence type="ECO:0000256" key="22">
    <source>
        <dbReference type="ARBA" id="ARBA00081504"/>
    </source>
</evidence>
<comment type="similarity">
    <text evidence="13">Belongs to the methyltransferase superfamily. Trimethylguanosine synthase family.</text>
</comment>
<dbReference type="PANTHER" id="PTHR14741:SF32">
    <property type="entry name" value="TRIMETHYLGUANOSINE SYNTHASE"/>
    <property type="match status" value="1"/>
</dbReference>